<dbReference type="Proteomes" id="UP000198415">
    <property type="component" value="Unassembled WGS sequence"/>
</dbReference>
<dbReference type="AlphaFoldDB" id="A0A239GMQ7"/>
<sequence length="323" mass="34626">MPVERPRWTDPAASRPGQLAWQLVTVWLLGGFGPLALEGVTHGFELGGRAFTAATVVMLAVVSLSLMTALYVLVRATPVITPLGTTPRRRLLWTALVAAGGAVAWLTGRAIATAHELTVLHNGRLTVLLGGVLTVLVAAVLTHGWWLRIPAVAVLLVLAGTGLVVFRDSGPSELDRRLAHAGWTRDQTFVVNIPGYKPVRQTFGLAENGDDYIPTDPAATGGRIHLLSFEVTGGCRAPRCAHPDYLLLGDKPSVFAGDESRAAVHRSHSVLELTGTPGVDPELLRRALENARPARDDELLTATPPAPARDPVEALRLWLRDHT</sequence>
<keyword evidence="1" id="KW-0472">Membrane</keyword>
<keyword evidence="3" id="KW-1185">Reference proteome</keyword>
<protein>
    <submittedName>
        <fullName evidence="2">Uncharacterized protein</fullName>
    </submittedName>
</protein>
<keyword evidence="1" id="KW-1133">Transmembrane helix</keyword>
<feature type="transmembrane region" description="Helical" evidence="1">
    <location>
        <begin position="50"/>
        <end position="71"/>
    </location>
</feature>
<evidence type="ECO:0000313" key="3">
    <source>
        <dbReference type="Proteomes" id="UP000198415"/>
    </source>
</evidence>
<accession>A0A239GMQ7</accession>
<keyword evidence="1" id="KW-0812">Transmembrane</keyword>
<feature type="transmembrane region" description="Helical" evidence="1">
    <location>
        <begin position="91"/>
        <end position="112"/>
    </location>
</feature>
<organism evidence="2 3">
    <name type="scientific">Actinoplanes regularis</name>
    <dbReference type="NCBI Taxonomy" id="52697"/>
    <lineage>
        <taxon>Bacteria</taxon>
        <taxon>Bacillati</taxon>
        <taxon>Actinomycetota</taxon>
        <taxon>Actinomycetes</taxon>
        <taxon>Micromonosporales</taxon>
        <taxon>Micromonosporaceae</taxon>
        <taxon>Actinoplanes</taxon>
    </lineage>
</organism>
<name>A0A239GMQ7_9ACTN</name>
<evidence type="ECO:0000313" key="2">
    <source>
        <dbReference type="EMBL" id="SNS70048.1"/>
    </source>
</evidence>
<evidence type="ECO:0000256" key="1">
    <source>
        <dbReference type="SAM" id="Phobius"/>
    </source>
</evidence>
<feature type="transmembrane region" description="Helical" evidence="1">
    <location>
        <begin position="124"/>
        <end position="141"/>
    </location>
</feature>
<feature type="transmembrane region" description="Helical" evidence="1">
    <location>
        <begin position="147"/>
        <end position="166"/>
    </location>
</feature>
<dbReference type="EMBL" id="FZNR01000021">
    <property type="protein sequence ID" value="SNS70048.1"/>
    <property type="molecule type" value="Genomic_DNA"/>
</dbReference>
<feature type="transmembrane region" description="Helical" evidence="1">
    <location>
        <begin position="20"/>
        <end position="38"/>
    </location>
</feature>
<gene>
    <name evidence="2" type="ORF">SAMN06264365_12195</name>
</gene>
<reference evidence="2 3" key="1">
    <citation type="submission" date="2017-06" db="EMBL/GenBank/DDBJ databases">
        <authorList>
            <person name="Kim H.J."/>
            <person name="Triplett B.A."/>
        </authorList>
    </citation>
    <scope>NUCLEOTIDE SEQUENCE [LARGE SCALE GENOMIC DNA]</scope>
    <source>
        <strain evidence="2 3">DSM 43151</strain>
    </source>
</reference>
<proteinExistence type="predicted"/>